<gene>
    <name evidence="6" type="ORF">IU514_04470</name>
</gene>
<dbReference type="Pfam" id="PF00072">
    <property type="entry name" value="Response_reg"/>
    <property type="match status" value="1"/>
</dbReference>
<protein>
    <submittedName>
        <fullName evidence="6">Response regulator transcription factor</fullName>
    </submittedName>
</protein>
<reference evidence="6 7" key="1">
    <citation type="submission" date="2020-11" db="EMBL/GenBank/DDBJ databases">
        <title>Draft Genome Sequence and Secondary Metabolite Biosynthetic Potential of the Lysobacter niastensis Type strain DSM 18481.</title>
        <authorList>
            <person name="Turrini P."/>
            <person name="Artuso I."/>
            <person name="Tescari M."/>
            <person name="Lugli G.A."/>
            <person name="Frangipani E."/>
            <person name="Ventura M."/>
            <person name="Visca P."/>
        </authorList>
    </citation>
    <scope>NUCLEOTIDE SEQUENCE [LARGE SCALE GENOMIC DNA]</scope>
    <source>
        <strain evidence="6 7">DSM 18481</strain>
    </source>
</reference>
<evidence type="ECO:0000256" key="3">
    <source>
        <dbReference type="PROSITE-ProRule" id="PRU00169"/>
    </source>
</evidence>
<evidence type="ECO:0000256" key="2">
    <source>
        <dbReference type="ARBA" id="ARBA00023125"/>
    </source>
</evidence>
<dbReference type="RefSeq" id="WP_194929871.1">
    <property type="nucleotide sequence ID" value="NZ_JADLZT010000002.1"/>
</dbReference>
<dbReference type="InterPro" id="IPR000792">
    <property type="entry name" value="Tscrpt_reg_LuxR_C"/>
</dbReference>
<feature type="modified residue" description="4-aspartylphosphate" evidence="3">
    <location>
        <position position="56"/>
    </location>
</feature>
<keyword evidence="2" id="KW-0238">DNA-binding</keyword>
<proteinExistence type="predicted"/>
<dbReference type="Proteomes" id="UP001429984">
    <property type="component" value="Unassembled WGS sequence"/>
</dbReference>
<dbReference type="EMBL" id="JADLZT010000002">
    <property type="protein sequence ID" value="MBF6023281.1"/>
    <property type="molecule type" value="Genomic_DNA"/>
</dbReference>
<sequence>MNAQLRIALADDQAIVRAGLRALLERQGISVALEAQDGAELLDLLDATPVDVVLSDVRMPGVDGIEALRRLRERGDATPVLLLTTFDDSELLLRATEAGAQGFLLKDAAPEDLREAIARVARGETLLQPVSTGPVRARYQYHAADAPRERFSEREVAILRLLAGGYSNKEIARAMFLAEGTVKNYVSAILEKLETRDRTRAVLKAITLRVI</sequence>
<dbReference type="SMART" id="SM00448">
    <property type="entry name" value="REC"/>
    <property type="match status" value="1"/>
</dbReference>
<feature type="domain" description="Response regulatory" evidence="5">
    <location>
        <begin position="6"/>
        <end position="121"/>
    </location>
</feature>
<dbReference type="PRINTS" id="PR00038">
    <property type="entry name" value="HTHLUXR"/>
</dbReference>
<keyword evidence="7" id="KW-1185">Reference proteome</keyword>
<evidence type="ECO:0000259" key="5">
    <source>
        <dbReference type="PROSITE" id="PS50110"/>
    </source>
</evidence>
<dbReference type="InterPro" id="IPR058245">
    <property type="entry name" value="NreC/VraR/RcsB-like_REC"/>
</dbReference>
<dbReference type="Pfam" id="PF00196">
    <property type="entry name" value="GerE"/>
    <property type="match status" value="1"/>
</dbReference>
<name>A0ABS0B425_9GAMM</name>
<accession>A0ABS0B425</accession>
<comment type="caution">
    <text evidence="6">The sequence shown here is derived from an EMBL/GenBank/DDBJ whole genome shotgun (WGS) entry which is preliminary data.</text>
</comment>
<evidence type="ECO:0000313" key="7">
    <source>
        <dbReference type="Proteomes" id="UP001429984"/>
    </source>
</evidence>
<dbReference type="CDD" id="cd17535">
    <property type="entry name" value="REC_NarL-like"/>
    <property type="match status" value="1"/>
</dbReference>
<dbReference type="PROSITE" id="PS50043">
    <property type="entry name" value="HTH_LUXR_2"/>
    <property type="match status" value="1"/>
</dbReference>
<evidence type="ECO:0000256" key="1">
    <source>
        <dbReference type="ARBA" id="ARBA00022553"/>
    </source>
</evidence>
<dbReference type="CDD" id="cd06170">
    <property type="entry name" value="LuxR_C_like"/>
    <property type="match status" value="1"/>
</dbReference>
<keyword evidence="1 3" id="KW-0597">Phosphoprotein</keyword>
<evidence type="ECO:0000313" key="6">
    <source>
        <dbReference type="EMBL" id="MBF6023281.1"/>
    </source>
</evidence>
<dbReference type="SUPFAM" id="SSF52172">
    <property type="entry name" value="CheY-like"/>
    <property type="match status" value="1"/>
</dbReference>
<dbReference type="InterPro" id="IPR011006">
    <property type="entry name" value="CheY-like_superfamily"/>
</dbReference>
<dbReference type="InterPro" id="IPR001789">
    <property type="entry name" value="Sig_transdc_resp-reg_receiver"/>
</dbReference>
<evidence type="ECO:0000259" key="4">
    <source>
        <dbReference type="PROSITE" id="PS50043"/>
    </source>
</evidence>
<dbReference type="SMART" id="SM00421">
    <property type="entry name" value="HTH_LUXR"/>
    <property type="match status" value="1"/>
</dbReference>
<feature type="domain" description="HTH luxR-type" evidence="4">
    <location>
        <begin position="144"/>
        <end position="209"/>
    </location>
</feature>
<dbReference type="InterPro" id="IPR039420">
    <property type="entry name" value="WalR-like"/>
</dbReference>
<dbReference type="PANTHER" id="PTHR43214">
    <property type="entry name" value="TWO-COMPONENT RESPONSE REGULATOR"/>
    <property type="match status" value="1"/>
</dbReference>
<dbReference type="PROSITE" id="PS00622">
    <property type="entry name" value="HTH_LUXR_1"/>
    <property type="match status" value="1"/>
</dbReference>
<dbReference type="PROSITE" id="PS50110">
    <property type="entry name" value="RESPONSE_REGULATORY"/>
    <property type="match status" value="1"/>
</dbReference>
<organism evidence="6 7">
    <name type="scientific">Lysobacter niastensis</name>
    <dbReference type="NCBI Taxonomy" id="380629"/>
    <lineage>
        <taxon>Bacteria</taxon>
        <taxon>Pseudomonadati</taxon>
        <taxon>Pseudomonadota</taxon>
        <taxon>Gammaproteobacteria</taxon>
        <taxon>Lysobacterales</taxon>
        <taxon>Lysobacteraceae</taxon>
        <taxon>Lysobacter</taxon>
    </lineage>
</organism>
<dbReference type="Gene3D" id="3.40.50.2300">
    <property type="match status" value="1"/>
</dbReference>